<evidence type="ECO:0000256" key="2">
    <source>
        <dbReference type="ARBA" id="ARBA00023002"/>
    </source>
</evidence>
<proteinExistence type="predicted"/>
<protein>
    <submittedName>
        <fullName evidence="5">Shikimate dehydrogenase</fullName>
    </submittedName>
</protein>
<dbReference type="InterPro" id="IPR046346">
    <property type="entry name" value="Aminoacid_DH-like_N_sf"/>
</dbReference>
<dbReference type="Gene3D" id="3.40.50.720">
    <property type="entry name" value="NAD(P)-binding Rossmann-like Domain"/>
    <property type="match status" value="1"/>
</dbReference>
<evidence type="ECO:0000256" key="3">
    <source>
        <dbReference type="ARBA" id="ARBA00023141"/>
    </source>
</evidence>
<name>A0A9D2IKN3_9BACT</name>
<dbReference type="SUPFAM" id="SSF51735">
    <property type="entry name" value="NAD(P)-binding Rossmann-fold domains"/>
    <property type="match status" value="1"/>
</dbReference>
<dbReference type="InterPro" id="IPR013708">
    <property type="entry name" value="Shikimate_DH-bd_N"/>
</dbReference>
<dbReference type="PANTHER" id="PTHR21089:SF1">
    <property type="entry name" value="BIFUNCTIONAL 3-DEHYDROQUINATE DEHYDRATASE_SHIKIMATE DEHYDROGENASE, CHLOROPLASTIC"/>
    <property type="match status" value="1"/>
</dbReference>
<dbReference type="GO" id="GO:0009423">
    <property type="term" value="P:chorismate biosynthetic process"/>
    <property type="evidence" value="ECO:0007669"/>
    <property type="project" value="TreeGrafter"/>
</dbReference>
<dbReference type="GO" id="GO:0009073">
    <property type="term" value="P:aromatic amino acid family biosynthetic process"/>
    <property type="evidence" value="ECO:0007669"/>
    <property type="project" value="UniProtKB-KW"/>
</dbReference>
<evidence type="ECO:0000259" key="4">
    <source>
        <dbReference type="Pfam" id="PF08501"/>
    </source>
</evidence>
<dbReference type="GO" id="GO:0050661">
    <property type="term" value="F:NADP binding"/>
    <property type="evidence" value="ECO:0007669"/>
    <property type="project" value="TreeGrafter"/>
</dbReference>
<evidence type="ECO:0000256" key="1">
    <source>
        <dbReference type="ARBA" id="ARBA00004871"/>
    </source>
</evidence>
<dbReference type="GO" id="GO:0005829">
    <property type="term" value="C:cytosol"/>
    <property type="evidence" value="ECO:0007669"/>
    <property type="project" value="TreeGrafter"/>
</dbReference>
<dbReference type="AlphaFoldDB" id="A0A9D2IKN3"/>
<gene>
    <name evidence="5" type="ORF">H9816_00415</name>
</gene>
<dbReference type="CDD" id="cd01065">
    <property type="entry name" value="NAD_bind_Shikimate_DH"/>
    <property type="match status" value="1"/>
</dbReference>
<organism evidence="5 6">
    <name type="scientific">Candidatus Tidjanibacter faecipullorum</name>
    <dbReference type="NCBI Taxonomy" id="2838766"/>
    <lineage>
        <taxon>Bacteria</taxon>
        <taxon>Pseudomonadati</taxon>
        <taxon>Bacteroidota</taxon>
        <taxon>Bacteroidia</taxon>
        <taxon>Bacteroidales</taxon>
        <taxon>Rikenellaceae</taxon>
        <taxon>Tidjanibacter</taxon>
    </lineage>
</organism>
<dbReference type="PANTHER" id="PTHR21089">
    <property type="entry name" value="SHIKIMATE DEHYDROGENASE"/>
    <property type="match status" value="1"/>
</dbReference>
<evidence type="ECO:0000313" key="5">
    <source>
        <dbReference type="EMBL" id="HIZ14371.1"/>
    </source>
</evidence>
<dbReference type="SUPFAM" id="SSF53223">
    <property type="entry name" value="Aminoacid dehydrogenase-like, N-terminal domain"/>
    <property type="match status" value="1"/>
</dbReference>
<dbReference type="InterPro" id="IPR022893">
    <property type="entry name" value="Shikimate_DH_fam"/>
</dbReference>
<reference evidence="5" key="2">
    <citation type="submission" date="2021-04" db="EMBL/GenBank/DDBJ databases">
        <authorList>
            <person name="Gilroy R."/>
        </authorList>
    </citation>
    <scope>NUCLEOTIDE SEQUENCE</scope>
    <source>
        <strain evidence="5">ChiHjej11B10-19426</strain>
    </source>
</reference>
<reference evidence="5" key="1">
    <citation type="journal article" date="2021" name="PeerJ">
        <title>Extensive microbial diversity within the chicken gut microbiome revealed by metagenomics and culture.</title>
        <authorList>
            <person name="Gilroy R."/>
            <person name="Ravi A."/>
            <person name="Getino M."/>
            <person name="Pursley I."/>
            <person name="Horton D.L."/>
            <person name="Alikhan N.F."/>
            <person name="Baker D."/>
            <person name="Gharbi K."/>
            <person name="Hall N."/>
            <person name="Watson M."/>
            <person name="Adriaenssens E.M."/>
            <person name="Foster-Nyarko E."/>
            <person name="Jarju S."/>
            <person name="Secka A."/>
            <person name="Antonio M."/>
            <person name="Oren A."/>
            <person name="Chaudhuri R.R."/>
            <person name="La Ragione R."/>
            <person name="Hildebrand F."/>
            <person name="Pallen M.J."/>
        </authorList>
    </citation>
    <scope>NUCLEOTIDE SEQUENCE</scope>
    <source>
        <strain evidence="5">ChiHjej11B10-19426</strain>
    </source>
</reference>
<comment type="caution">
    <text evidence="5">The sequence shown here is derived from an EMBL/GenBank/DDBJ whole genome shotgun (WGS) entry which is preliminary data.</text>
</comment>
<dbReference type="GO" id="GO:0019632">
    <property type="term" value="P:shikimate metabolic process"/>
    <property type="evidence" value="ECO:0007669"/>
    <property type="project" value="TreeGrafter"/>
</dbReference>
<dbReference type="Pfam" id="PF08501">
    <property type="entry name" value="Shikimate_dh_N"/>
    <property type="match status" value="1"/>
</dbReference>
<dbReference type="GO" id="GO:0004764">
    <property type="term" value="F:shikimate 3-dehydrogenase (NADP+) activity"/>
    <property type="evidence" value="ECO:0007669"/>
    <property type="project" value="InterPro"/>
</dbReference>
<keyword evidence="3" id="KW-0057">Aromatic amino acid biosynthesis</keyword>
<dbReference type="EMBL" id="DXCC01000002">
    <property type="protein sequence ID" value="HIZ14371.1"/>
    <property type="molecule type" value="Genomic_DNA"/>
</dbReference>
<sequence>MPLYGLIGYPLGHSFSAAWFAEMFCREGITDAAYRNFPLASIEELPGLWAAHPDLEGLNVTAPYKVAVMRYLAHVDPVAQAIGAVNCIVRRPEGWCGYNVDWIGFGETLRPLLAGERPRGLVLGTGGASQAACYALDRLGIRYLSVSRTPKNGRQIAYADLSPEVMAAHRLIVNATPLGTFPAVDAAPPIPYDQLTPHHILYDMVYNPPLTAFLRHGQEHGCRISNGRGMLERQAEESWRLFSGR</sequence>
<dbReference type="Gene3D" id="3.40.50.10860">
    <property type="entry name" value="Leucine Dehydrogenase, chain A, domain 1"/>
    <property type="match status" value="1"/>
</dbReference>
<comment type="pathway">
    <text evidence="1">Metabolic intermediate biosynthesis; chorismate biosynthesis; chorismate from D-erythrose 4-phosphate and phosphoenolpyruvate: step 4/7.</text>
</comment>
<dbReference type="Proteomes" id="UP000824014">
    <property type="component" value="Unassembled WGS sequence"/>
</dbReference>
<evidence type="ECO:0000313" key="6">
    <source>
        <dbReference type="Proteomes" id="UP000824014"/>
    </source>
</evidence>
<feature type="domain" description="Shikimate dehydrogenase substrate binding N-terminal" evidence="4">
    <location>
        <begin position="6"/>
        <end position="88"/>
    </location>
</feature>
<dbReference type="InterPro" id="IPR036291">
    <property type="entry name" value="NAD(P)-bd_dom_sf"/>
</dbReference>
<accession>A0A9D2IKN3</accession>
<keyword evidence="2" id="KW-0560">Oxidoreductase</keyword>
<keyword evidence="3" id="KW-0028">Amino-acid biosynthesis</keyword>